<evidence type="ECO:0000259" key="5">
    <source>
        <dbReference type="Pfam" id="PF04542"/>
    </source>
</evidence>
<keyword evidence="3" id="KW-0731">Sigma factor</keyword>
<gene>
    <name evidence="7" type="ORF">GCM10023149_23890</name>
</gene>
<proteinExistence type="inferred from homology"/>
<evidence type="ECO:0000256" key="4">
    <source>
        <dbReference type="ARBA" id="ARBA00023163"/>
    </source>
</evidence>
<feature type="domain" description="RNA polymerase sigma factor 70 region 4 type 2" evidence="6">
    <location>
        <begin position="125"/>
        <end position="167"/>
    </location>
</feature>
<dbReference type="PANTHER" id="PTHR43133">
    <property type="entry name" value="RNA POLYMERASE ECF-TYPE SIGMA FACTO"/>
    <property type="match status" value="1"/>
</dbReference>
<evidence type="ECO:0000313" key="7">
    <source>
        <dbReference type="EMBL" id="GAA4323144.1"/>
    </source>
</evidence>
<dbReference type="Pfam" id="PF08281">
    <property type="entry name" value="Sigma70_r4_2"/>
    <property type="match status" value="1"/>
</dbReference>
<comment type="caution">
    <text evidence="7">The sequence shown here is derived from an EMBL/GenBank/DDBJ whole genome shotgun (WGS) entry which is preliminary data.</text>
</comment>
<dbReference type="InterPro" id="IPR007627">
    <property type="entry name" value="RNA_pol_sigma70_r2"/>
</dbReference>
<dbReference type="Pfam" id="PF04542">
    <property type="entry name" value="Sigma70_r2"/>
    <property type="match status" value="1"/>
</dbReference>
<feature type="domain" description="RNA polymerase sigma-70 region 2" evidence="5">
    <location>
        <begin position="26"/>
        <end position="92"/>
    </location>
</feature>
<dbReference type="Proteomes" id="UP001500582">
    <property type="component" value="Unassembled WGS sequence"/>
</dbReference>
<dbReference type="InterPro" id="IPR039425">
    <property type="entry name" value="RNA_pol_sigma-70-like"/>
</dbReference>
<dbReference type="SUPFAM" id="SSF88946">
    <property type="entry name" value="Sigma2 domain of RNA polymerase sigma factors"/>
    <property type="match status" value="1"/>
</dbReference>
<dbReference type="EMBL" id="BAABFT010000005">
    <property type="protein sequence ID" value="GAA4323144.1"/>
    <property type="molecule type" value="Genomic_DNA"/>
</dbReference>
<accession>A0ABP8GF23</accession>
<evidence type="ECO:0000256" key="3">
    <source>
        <dbReference type="ARBA" id="ARBA00023082"/>
    </source>
</evidence>
<dbReference type="InterPro" id="IPR014284">
    <property type="entry name" value="RNA_pol_sigma-70_dom"/>
</dbReference>
<evidence type="ECO:0000256" key="2">
    <source>
        <dbReference type="ARBA" id="ARBA00023015"/>
    </source>
</evidence>
<dbReference type="Gene3D" id="1.10.1740.10">
    <property type="match status" value="1"/>
</dbReference>
<comment type="similarity">
    <text evidence="1">Belongs to the sigma-70 factor family. ECF subfamily.</text>
</comment>
<evidence type="ECO:0000259" key="6">
    <source>
        <dbReference type="Pfam" id="PF08281"/>
    </source>
</evidence>
<dbReference type="InterPro" id="IPR013249">
    <property type="entry name" value="RNA_pol_sigma70_r4_t2"/>
</dbReference>
<dbReference type="RefSeq" id="WP_345211306.1">
    <property type="nucleotide sequence ID" value="NZ_BAABFT010000005.1"/>
</dbReference>
<protein>
    <submittedName>
        <fullName evidence="7">RNA polymerase sigma-70 factor</fullName>
    </submittedName>
</protein>
<organism evidence="7 8">
    <name type="scientific">Mucilaginibacter gynuensis</name>
    <dbReference type="NCBI Taxonomy" id="1302236"/>
    <lineage>
        <taxon>Bacteria</taxon>
        <taxon>Pseudomonadati</taxon>
        <taxon>Bacteroidota</taxon>
        <taxon>Sphingobacteriia</taxon>
        <taxon>Sphingobacteriales</taxon>
        <taxon>Sphingobacteriaceae</taxon>
        <taxon>Mucilaginibacter</taxon>
    </lineage>
</organism>
<dbReference type="Gene3D" id="1.10.10.10">
    <property type="entry name" value="Winged helix-like DNA-binding domain superfamily/Winged helix DNA-binding domain"/>
    <property type="match status" value="1"/>
</dbReference>
<evidence type="ECO:0000256" key="1">
    <source>
        <dbReference type="ARBA" id="ARBA00010641"/>
    </source>
</evidence>
<dbReference type="SUPFAM" id="SSF88659">
    <property type="entry name" value="Sigma3 and sigma4 domains of RNA polymerase sigma factors"/>
    <property type="match status" value="1"/>
</dbReference>
<keyword evidence="4" id="KW-0804">Transcription</keyword>
<name>A0ABP8GF23_9SPHI</name>
<evidence type="ECO:0000313" key="8">
    <source>
        <dbReference type="Proteomes" id="UP001500582"/>
    </source>
</evidence>
<dbReference type="InterPro" id="IPR013325">
    <property type="entry name" value="RNA_pol_sigma_r2"/>
</dbReference>
<dbReference type="InterPro" id="IPR013324">
    <property type="entry name" value="RNA_pol_sigma_r3/r4-like"/>
</dbReference>
<dbReference type="PANTHER" id="PTHR43133:SF46">
    <property type="entry name" value="RNA POLYMERASE SIGMA-70 FACTOR ECF SUBFAMILY"/>
    <property type="match status" value="1"/>
</dbReference>
<sequence length="199" mass="23058">MFQEPQSDTTLLYLIKDGDHAAFDLLFDRYWERLYNAAHARVGDDAVAQDIVQELFITIWQRRDVLTVQLSLESYLFSAVRLSVISHFRSRKVNEVRLEDAMHRVEYLESAVDTTADYLELEKTLAEAVDRMPEMLQKVYTLRSENKTVKAIAGELGIAEQTVKNYTAEVSRRLRKTVIERHPEKQATYLAIIIALLHN</sequence>
<keyword evidence="8" id="KW-1185">Reference proteome</keyword>
<dbReference type="InterPro" id="IPR036388">
    <property type="entry name" value="WH-like_DNA-bd_sf"/>
</dbReference>
<keyword evidence="2" id="KW-0805">Transcription regulation</keyword>
<reference evidence="8" key="1">
    <citation type="journal article" date="2019" name="Int. J. Syst. Evol. Microbiol.">
        <title>The Global Catalogue of Microorganisms (GCM) 10K type strain sequencing project: providing services to taxonomists for standard genome sequencing and annotation.</title>
        <authorList>
            <consortium name="The Broad Institute Genomics Platform"/>
            <consortium name="The Broad Institute Genome Sequencing Center for Infectious Disease"/>
            <person name="Wu L."/>
            <person name="Ma J."/>
        </authorList>
    </citation>
    <scope>NUCLEOTIDE SEQUENCE [LARGE SCALE GENOMIC DNA]</scope>
    <source>
        <strain evidence="8">JCM 17705</strain>
    </source>
</reference>
<dbReference type="NCBIfam" id="TIGR02937">
    <property type="entry name" value="sigma70-ECF"/>
    <property type="match status" value="1"/>
</dbReference>